<keyword evidence="1" id="KW-0175">Coiled coil</keyword>
<sequence length="378" mass="43567">MSVVLLLTRIGTLPVNYSVLLLVLGSFLWAVRYGLALYVFGLIVMEIILLTRSFNNIFEYKFNFESISLILVIGGLPLGILGEIFRKRIKTLENEKSKLQSDLERLYEDSLALKTFIEQLQMRIYFEGEGLIVLLERLKELEIFDVDEIITRAIGLIAEFFGLTNLHFYKMEGNFLRYVAGTGKKLLPNAFELSKSNVIERAARKGSCTITEVLMEGALTETYEPWFAVAVGERERVFGLLVSEEIEPSKFSQVLVRYIQSIASWLYSNIGVVAEHEKLMAERFKNTDGTWKEEYYEYKKQIMNKRSERFGVPYREVCLEYNAILHESILGELRKSDVACAVRSGEKVRLKVLLAVCDDSGRERFLERLKQKYEIQSC</sequence>
<protein>
    <recommendedName>
        <fullName evidence="4">GAF domain-containing protein</fullName>
    </recommendedName>
</protein>
<evidence type="ECO:0000256" key="1">
    <source>
        <dbReference type="SAM" id="Coils"/>
    </source>
</evidence>
<feature type="coiled-coil region" evidence="1">
    <location>
        <begin position="82"/>
        <end position="109"/>
    </location>
</feature>
<evidence type="ECO:0000256" key="2">
    <source>
        <dbReference type="SAM" id="Phobius"/>
    </source>
</evidence>
<name>A0A7C4GJM3_9BACT</name>
<evidence type="ECO:0008006" key="4">
    <source>
        <dbReference type="Google" id="ProtNLM"/>
    </source>
</evidence>
<proteinExistence type="predicted"/>
<organism evidence="3">
    <name type="scientific">Fervidobacterium thailandense</name>
    <dbReference type="NCBI Taxonomy" id="1008305"/>
    <lineage>
        <taxon>Bacteria</taxon>
        <taxon>Thermotogati</taxon>
        <taxon>Thermotogota</taxon>
        <taxon>Thermotogae</taxon>
        <taxon>Thermotogales</taxon>
        <taxon>Fervidobacteriaceae</taxon>
        <taxon>Fervidobacterium</taxon>
    </lineage>
</organism>
<dbReference type="EMBL" id="DSZY01000026">
    <property type="protein sequence ID" value="HGU40595.1"/>
    <property type="molecule type" value="Genomic_DNA"/>
</dbReference>
<feature type="transmembrane region" description="Helical" evidence="2">
    <location>
        <begin position="66"/>
        <end position="85"/>
    </location>
</feature>
<feature type="transmembrane region" description="Helical" evidence="2">
    <location>
        <begin position="6"/>
        <end position="28"/>
    </location>
</feature>
<evidence type="ECO:0000313" key="3">
    <source>
        <dbReference type="EMBL" id="HGU40595.1"/>
    </source>
</evidence>
<keyword evidence="2" id="KW-0472">Membrane</keyword>
<reference evidence="3" key="1">
    <citation type="journal article" date="2020" name="mSystems">
        <title>Genome- and Community-Level Interaction Insights into Carbon Utilization and Element Cycling Functions of Hydrothermarchaeota in Hydrothermal Sediment.</title>
        <authorList>
            <person name="Zhou Z."/>
            <person name="Liu Y."/>
            <person name="Xu W."/>
            <person name="Pan J."/>
            <person name="Luo Z.H."/>
            <person name="Li M."/>
        </authorList>
    </citation>
    <scope>NUCLEOTIDE SEQUENCE [LARGE SCALE GENOMIC DNA]</scope>
    <source>
        <strain evidence="3">SpSt-609</strain>
    </source>
</reference>
<feature type="transmembrane region" description="Helical" evidence="2">
    <location>
        <begin position="35"/>
        <end position="54"/>
    </location>
</feature>
<keyword evidence="2" id="KW-0812">Transmembrane</keyword>
<gene>
    <name evidence="3" type="ORF">ENT77_05300</name>
</gene>
<dbReference type="AlphaFoldDB" id="A0A7C4GJM3"/>
<comment type="caution">
    <text evidence="3">The sequence shown here is derived from an EMBL/GenBank/DDBJ whole genome shotgun (WGS) entry which is preliminary data.</text>
</comment>
<keyword evidence="2" id="KW-1133">Transmembrane helix</keyword>
<accession>A0A7C4GJM3</accession>